<comment type="caution">
    <text evidence="2">The sequence shown here is derived from an EMBL/GenBank/DDBJ whole genome shotgun (WGS) entry which is preliminary data.</text>
</comment>
<dbReference type="AlphaFoldDB" id="A0A7J0BK05"/>
<protein>
    <submittedName>
        <fullName evidence="2">Glycosyl transferase family 2</fullName>
    </submittedName>
</protein>
<dbReference type="RefSeq" id="WP_174405068.1">
    <property type="nucleotide sequence ID" value="NZ_BLVO01000013.1"/>
</dbReference>
<keyword evidence="3" id="KW-1185">Reference proteome</keyword>
<dbReference type="GO" id="GO:0016740">
    <property type="term" value="F:transferase activity"/>
    <property type="evidence" value="ECO:0007669"/>
    <property type="project" value="UniProtKB-KW"/>
</dbReference>
<dbReference type="Gene3D" id="3.90.550.10">
    <property type="entry name" value="Spore Coat Polysaccharide Biosynthesis Protein SpsA, Chain A"/>
    <property type="match status" value="1"/>
</dbReference>
<gene>
    <name evidence="2" type="ORF">DSM101010T_17690</name>
</gene>
<dbReference type="PANTHER" id="PTHR43179">
    <property type="entry name" value="RHAMNOSYLTRANSFERASE WBBL"/>
    <property type="match status" value="1"/>
</dbReference>
<dbReference type="Pfam" id="PF00535">
    <property type="entry name" value="Glycos_transf_2"/>
    <property type="match status" value="1"/>
</dbReference>
<dbReference type="PANTHER" id="PTHR43179:SF7">
    <property type="entry name" value="RHAMNOSYLTRANSFERASE WBBL"/>
    <property type="match status" value="1"/>
</dbReference>
<evidence type="ECO:0000259" key="1">
    <source>
        <dbReference type="Pfam" id="PF00535"/>
    </source>
</evidence>
<sequence>MKISFVIVAKNVKKFIGSCLESVHETATDLAPLGVESEIIVVDNASSDQTAEAAKSACAEISLIRNTGDKGFAAAANQAIQASSGDLVFFVAPQVALEAGSARRLLDYMETNTSCGIAGGRIVDQKGFGLRGARRLPGCISKFVSAFGIPCRCKGKATQPKEVPAVTFAFAVVRKALFCNIGKLDDRFFGGFADMDLCRRARKALNPVWKVAFVPQASAKVVDKFAMKDEPADFSLYGAGVVRARIRSEQLYFWKHYCPFTVFFFAVVDIAAHAVRFGINLLPKIGSADKRAYHCTVVRETASAMLDTQLGSQFPTTPW</sequence>
<evidence type="ECO:0000313" key="2">
    <source>
        <dbReference type="EMBL" id="GFM33404.1"/>
    </source>
</evidence>
<keyword evidence="2" id="KW-0808">Transferase</keyword>
<accession>A0A7J0BK05</accession>
<reference evidence="2 3" key="1">
    <citation type="submission" date="2020-05" db="EMBL/GenBank/DDBJ databases">
        <title>Draft genome sequence of Desulfovibrio sp. strain HN2T.</title>
        <authorList>
            <person name="Ueno A."/>
            <person name="Tamazawa S."/>
            <person name="Tamamura S."/>
            <person name="Murakami T."/>
            <person name="Kiyama T."/>
            <person name="Inomata H."/>
            <person name="Amano Y."/>
            <person name="Miyakawa K."/>
            <person name="Tamaki H."/>
            <person name="Naganuma T."/>
            <person name="Kaneko K."/>
        </authorList>
    </citation>
    <scope>NUCLEOTIDE SEQUENCE [LARGE SCALE GENOMIC DNA]</scope>
    <source>
        <strain evidence="2 3">HN2</strain>
    </source>
</reference>
<dbReference type="SUPFAM" id="SSF53448">
    <property type="entry name" value="Nucleotide-diphospho-sugar transferases"/>
    <property type="match status" value="1"/>
</dbReference>
<evidence type="ECO:0000313" key="3">
    <source>
        <dbReference type="Proteomes" id="UP000503840"/>
    </source>
</evidence>
<dbReference type="InterPro" id="IPR029044">
    <property type="entry name" value="Nucleotide-diphossugar_trans"/>
</dbReference>
<organism evidence="2 3">
    <name type="scientific">Desulfovibrio subterraneus</name>
    <dbReference type="NCBI Taxonomy" id="2718620"/>
    <lineage>
        <taxon>Bacteria</taxon>
        <taxon>Pseudomonadati</taxon>
        <taxon>Thermodesulfobacteriota</taxon>
        <taxon>Desulfovibrionia</taxon>
        <taxon>Desulfovibrionales</taxon>
        <taxon>Desulfovibrionaceae</taxon>
        <taxon>Desulfovibrio</taxon>
    </lineage>
</organism>
<dbReference type="Proteomes" id="UP000503840">
    <property type="component" value="Unassembled WGS sequence"/>
</dbReference>
<name>A0A7J0BK05_9BACT</name>
<proteinExistence type="predicted"/>
<feature type="domain" description="Glycosyltransferase 2-like" evidence="1">
    <location>
        <begin position="4"/>
        <end position="178"/>
    </location>
</feature>
<dbReference type="EMBL" id="BLVO01000013">
    <property type="protein sequence ID" value="GFM33404.1"/>
    <property type="molecule type" value="Genomic_DNA"/>
</dbReference>
<dbReference type="InterPro" id="IPR001173">
    <property type="entry name" value="Glyco_trans_2-like"/>
</dbReference>